<evidence type="ECO:0000313" key="1">
    <source>
        <dbReference type="EMBL" id="XBT91486.1"/>
    </source>
</evidence>
<protein>
    <submittedName>
        <fullName evidence="1">Uncharacterized protein</fullName>
    </submittedName>
</protein>
<organism evidence="1">
    <name type="scientific">Rhizobium sp. ZPR3</name>
    <dbReference type="NCBI Taxonomy" id="3158967"/>
    <lineage>
        <taxon>Bacteria</taxon>
        <taxon>Pseudomonadati</taxon>
        <taxon>Pseudomonadota</taxon>
        <taxon>Alphaproteobacteria</taxon>
        <taxon>Hyphomicrobiales</taxon>
        <taxon>Rhizobiaceae</taxon>
        <taxon>Rhizobium/Agrobacterium group</taxon>
        <taxon>Rhizobium</taxon>
    </lineage>
</organism>
<proteinExistence type="predicted"/>
<dbReference type="AlphaFoldDB" id="A0AAU7RMR5"/>
<name>A0AAU7RMR5_9HYPH</name>
<reference evidence="1" key="1">
    <citation type="submission" date="2024-06" db="EMBL/GenBank/DDBJ databases">
        <authorList>
            <person name="Li T."/>
            <person name="Gao R."/>
        </authorList>
    </citation>
    <scope>NUCLEOTIDE SEQUENCE</scope>
    <source>
        <strain evidence="1">ZPR3</strain>
    </source>
</reference>
<accession>A0AAU7RMR5</accession>
<sequence length="156" mass="16782">MVTAMWSCPRQYPAGGLRSLAETALGGWALRDWLDRQIGAGNISAGTHDNDAFTGDPPRKLTVENEIPVIDDVATDPAGNDGVPPGFNNQSAEQATGCNQFPTWFDMGNSGDGVADNHNLGHNQVTNMLAHFSYSLDVIEQIVSGAYGFSWLSQWV</sequence>
<dbReference type="EMBL" id="CP157960">
    <property type="protein sequence ID" value="XBT91486.1"/>
    <property type="molecule type" value="Genomic_DNA"/>
</dbReference>
<dbReference type="RefSeq" id="WP_174172082.1">
    <property type="nucleotide sequence ID" value="NZ_CP157960.1"/>
</dbReference>
<gene>
    <name evidence="1" type="ORF">ABM479_11745</name>
</gene>